<keyword evidence="6 12" id="KW-0808">Transferase</keyword>
<evidence type="ECO:0000313" key="15">
    <source>
        <dbReference type="Proteomes" id="UP000000689"/>
    </source>
</evidence>
<organism evidence="14 15">
    <name type="scientific">Naumovozyma dairenensis (strain ATCC 10597 / BCRC 20456 / CBS 421 / NBRC 0211 / NRRL Y-12639)</name>
    <name type="common">Saccharomyces dairenensis</name>
    <dbReference type="NCBI Taxonomy" id="1071378"/>
    <lineage>
        <taxon>Eukaryota</taxon>
        <taxon>Fungi</taxon>
        <taxon>Dikarya</taxon>
        <taxon>Ascomycota</taxon>
        <taxon>Saccharomycotina</taxon>
        <taxon>Saccharomycetes</taxon>
        <taxon>Saccharomycetales</taxon>
        <taxon>Saccharomycetaceae</taxon>
        <taxon>Naumovozyma</taxon>
    </lineage>
</organism>
<evidence type="ECO:0000256" key="9">
    <source>
        <dbReference type="ARBA" id="ARBA00022989"/>
    </source>
</evidence>
<feature type="transmembrane region" description="Helical" evidence="12">
    <location>
        <begin position="618"/>
        <end position="639"/>
    </location>
</feature>
<dbReference type="AlphaFoldDB" id="J7RTJ1"/>
<dbReference type="InterPro" id="IPR045687">
    <property type="entry name" value="PIGG/GPI7_C"/>
</dbReference>
<keyword evidence="9 12" id="KW-1133">Transmembrane helix</keyword>
<dbReference type="InterPro" id="IPR017850">
    <property type="entry name" value="Alkaline_phosphatase_core_sf"/>
</dbReference>
<dbReference type="STRING" id="1071378.J7RTJ1"/>
<name>J7RTJ1_NAUDC</name>
<dbReference type="OrthoDB" id="272139at2759"/>
<dbReference type="InterPro" id="IPR037674">
    <property type="entry name" value="PIG-G_N"/>
</dbReference>
<comment type="similarity">
    <text evidence="3 12">Belongs to the PIGG/PIGN/PIGO family. PIGG subfamily.</text>
</comment>
<feature type="transmembrane region" description="Helical" evidence="12">
    <location>
        <begin position="473"/>
        <end position="490"/>
    </location>
</feature>
<reference evidence="14 15" key="1">
    <citation type="journal article" date="2011" name="Proc. Natl. Acad. Sci. U.S.A.">
        <title>Evolutionary erosion of yeast sex chromosomes by mating-type switching accidents.</title>
        <authorList>
            <person name="Gordon J.L."/>
            <person name="Armisen D."/>
            <person name="Proux-Wera E."/>
            <person name="Oheigeartaigh S.S."/>
            <person name="Byrne K.P."/>
            <person name="Wolfe K.H."/>
        </authorList>
    </citation>
    <scope>NUCLEOTIDE SEQUENCE [LARGE SCALE GENOMIC DNA]</scope>
    <source>
        <strain evidence="15">ATCC 10597 / BCRC 20456 / CBS 421 / NBRC 0211 / NRRL Y-12639</strain>
    </source>
</reference>
<dbReference type="HOGENOM" id="CLU_004770_0_0_1"/>
<dbReference type="SUPFAM" id="SSF53649">
    <property type="entry name" value="Alkaline phosphatase-like"/>
    <property type="match status" value="1"/>
</dbReference>
<feature type="transmembrane region" description="Helical" evidence="12">
    <location>
        <begin position="753"/>
        <end position="777"/>
    </location>
</feature>
<evidence type="ECO:0000259" key="13">
    <source>
        <dbReference type="Pfam" id="PF19316"/>
    </source>
</evidence>
<evidence type="ECO:0000256" key="6">
    <source>
        <dbReference type="ARBA" id="ARBA00022679"/>
    </source>
</evidence>
<evidence type="ECO:0000256" key="2">
    <source>
        <dbReference type="ARBA" id="ARBA00004687"/>
    </source>
</evidence>
<dbReference type="RefSeq" id="XP_003980233.1">
    <property type="nucleotide sequence ID" value="XM_003980184.1"/>
</dbReference>
<dbReference type="GeneID" id="13927025"/>
<protein>
    <recommendedName>
        <fullName evidence="4 12">GPI ethanolamine phosphate transferase 2</fullName>
    </recommendedName>
</protein>
<evidence type="ECO:0000313" key="14">
    <source>
        <dbReference type="EMBL" id="CCK73557.1"/>
    </source>
</evidence>
<evidence type="ECO:0000256" key="7">
    <source>
        <dbReference type="ARBA" id="ARBA00022692"/>
    </source>
</evidence>
<dbReference type="UniPathway" id="UPA00196"/>
<comment type="subcellular location">
    <subcellularLocation>
        <location evidence="1 12">Endoplasmic reticulum membrane</location>
        <topology evidence="1 12">Multi-pass membrane protein</topology>
    </subcellularLocation>
</comment>
<keyword evidence="15" id="KW-1185">Reference proteome</keyword>
<feature type="transmembrane region" description="Helical" evidence="12">
    <location>
        <begin position="447"/>
        <end position="467"/>
    </location>
</feature>
<accession>J7RTJ1</accession>
<keyword evidence="10 12" id="KW-0472">Membrane</keyword>
<keyword evidence="5 12" id="KW-0337">GPI-anchor biosynthesis</keyword>
<dbReference type="OMA" id="SWNQTGQ"/>
<evidence type="ECO:0000256" key="10">
    <source>
        <dbReference type="ARBA" id="ARBA00023136"/>
    </source>
</evidence>
<dbReference type="eggNOG" id="KOG2125">
    <property type="taxonomic scope" value="Eukaryota"/>
</dbReference>
<dbReference type="Pfam" id="PF19316">
    <property type="entry name" value="PIGO_PIGG"/>
    <property type="match status" value="1"/>
</dbReference>
<evidence type="ECO:0000256" key="3">
    <source>
        <dbReference type="ARBA" id="ARBA00005315"/>
    </source>
</evidence>
<evidence type="ECO:0000256" key="11">
    <source>
        <dbReference type="ARBA" id="ARBA00023180"/>
    </source>
</evidence>
<feature type="transmembrane region" description="Helical" evidence="12">
    <location>
        <begin position="563"/>
        <end position="585"/>
    </location>
</feature>
<feature type="transmembrane region" description="Helical" evidence="12">
    <location>
        <begin position="502"/>
        <end position="519"/>
    </location>
</feature>
<dbReference type="PANTHER" id="PTHR23072">
    <property type="entry name" value="PHOSPHATIDYLINOSITOL GLYCAN-RELATED"/>
    <property type="match status" value="1"/>
</dbReference>
<dbReference type="Pfam" id="PF01663">
    <property type="entry name" value="Phosphodiest"/>
    <property type="match status" value="1"/>
</dbReference>
<gene>
    <name evidence="14" type="primary">NDAI0G05740</name>
    <name evidence="14" type="ordered locus">NDAI_0G05740</name>
</gene>
<dbReference type="GO" id="GO:0006506">
    <property type="term" value="P:GPI anchor biosynthetic process"/>
    <property type="evidence" value="ECO:0007669"/>
    <property type="project" value="UniProtKB-UniPathway"/>
</dbReference>
<evidence type="ECO:0000256" key="1">
    <source>
        <dbReference type="ARBA" id="ARBA00004477"/>
    </source>
</evidence>
<feature type="transmembrane region" description="Helical" evidence="12">
    <location>
        <begin position="831"/>
        <end position="856"/>
    </location>
</feature>
<dbReference type="GO" id="GO:0005886">
    <property type="term" value="C:plasma membrane"/>
    <property type="evidence" value="ECO:0007669"/>
    <property type="project" value="EnsemblFungi"/>
</dbReference>
<dbReference type="EMBL" id="HE580273">
    <property type="protein sequence ID" value="CCK73557.1"/>
    <property type="molecule type" value="Genomic_DNA"/>
</dbReference>
<dbReference type="PANTHER" id="PTHR23072:SF0">
    <property type="entry name" value="GPI ETHANOLAMINE PHOSPHATE TRANSFERASE 2"/>
    <property type="match status" value="1"/>
</dbReference>
<dbReference type="Proteomes" id="UP000000689">
    <property type="component" value="Chromosome 7"/>
</dbReference>
<dbReference type="Gene3D" id="3.40.720.10">
    <property type="entry name" value="Alkaline Phosphatase, subunit A"/>
    <property type="match status" value="2"/>
</dbReference>
<dbReference type="InterPro" id="IPR039527">
    <property type="entry name" value="PIGG/GPI7"/>
</dbReference>
<comment type="function">
    <text evidence="12">Ethanolamine phosphate transferase involved in glycosylphosphatidylinositol-anchor biosynthesis. Transfers ethanolamine phosphate to the GPI second mannose.</text>
</comment>
<feature type="domain" description="GPI ethanolamine phosphate transferase 2 C-terminal" evidence="13">
    <location>
        <begin position="409"/>
        <end position="855"/>
    </location>
</feature>
<comment type="pathway">
    <text evidence="2 12">Glycolipid biosynthesis; glycosylphosphatidylinositol-anchor biosynthesis.</text>
</comment>
<dbReference type="InterPro" id="IPR002591">
    <property type="entry name" value="Phosphodiest/P_Trfase"/>
</dbReference>
<evidence type="ECO:0000256" key="12">
    <source>
        <dbReference type="RuleBase" id="RU367106"/>
    </source>
</evidence>
<dbReference type="CDD" id="cd16024">
    <property type="entry name" value="GPI_EPT_2"/>
    <property type="match status" value="1"/>
</dbReference>
<evidence type="ECO:0000256" key="5">
    <source>
        <dbReference type="ARBA" id="ARBA00022502"/>
    </source>
</evidence>
<sequence>MLKRLTLLLTLQTLALFLFATGFFPQKTVIKGDSQFQINATLQSQTRPTFNKLVLIVIDALRSDFLFDSQKSHFHFVHSQLNKGTAWGFTAYSNPPTVTLPRLKGITTGSTPNFLDAILNVAEDDISSTLEDQDSLIKQFYMQGKNLKFFGDDTWLKLFPHHWFSEFEGTNSFFVSDFEIVDKNVTRHLPEQLAANDADVLILHYLGLDHIGHKDGASSKFMKHKHLEMDEIIKMIYESTQYSNEYDDNTLMVVMGDHGMNEVGNHGGSSAGETSAGMVFLSEKLAKYSTPQEQMNFEVPLLPNLNEEGQNNFQYLNSIQQVDLVPTLATLFGLPIPKNSVGVIIPEFLQMLDPQIISTKIKENYNQLLQLSKKSANEYEYNFDSDLDVNQEILQNEMKNIQNELTKTATNYNYNLLIIGYSILVISTLFTSLLIWKDYSKKNIFQLIPITVISIMLGVSTFSSSFVEEEHQIWWWITTGFITVSLVSTLTLQNGFSPLKTILYHLIIFGCARILRGWSNSGQKYIYDHVLSNVLKSHTNIQWYLNLLTILIIGFQKDSTSNFFKFTITFFLSVLCFIYKVNWAIVNNENVPDWFYASTYEACSILIGPTATTFQDSLIPMANLFLKAIVTTIIGRIIYSKIFIGKNNKDSLLIPDIVKYIKLLLIFETSSTKISQFLIFEIINHIWPKLLNLVKDTSDNDIANSIELSLIPLISLILQNFTFFQFGGTNSIATIDISNAYHGISENYNIYQVGLFMTISNFAPSIYWTIITWPTLYNSTSITNKNSKWIIFASNKLPILFFNCIVGCCLLASCYILRYHLFIWSVFSPKLCYFLGWNLFMNSIVGYIVEGLIVALA</sequence>
<dbReference type="KEGG" id="ndi:NDAI_0G05740"/>
<keyword evidence="11" id="KW-0325">Glycoprotein</keyword>
<evidence type="ECO:0000256" key="4">
    <source>
        <dbReference type="ARBA" id="ARBA00020830"/>
    </source>
</evidence>
<evidence type="ECO:0000256" key="8">
    <source>
        <dbReference type="ARBA" id="ARBA00022824"/>
    </source>
</evidence>
<dbReference type="GO" id="GO:0005789">
    <property type="term" value="C:endoplasmic reticulum membrane"/>
    <property type="evidence" value="ECO:0007669"/>
    <property type="project" value="UniProtKB-SubCell"/>
</dbReference>
<keyword evidence="8 12" id="KW-0256">Endoplasmic reticulum</keyword>
<feature type="transmembrane region" description="Helical" evidence="12">
    <location>
        <begin position="797"/>
        <end position="819"/>
    </location>
</feature>
<feature type="transmembrane region" description="Helical" evidence="12">
    <location>
        <begin position="412"/>
        <end position="435"/>
    </location>
</feature>
<dbReference type="GO" id="GO:0051267">
    <property type="term" value="F:CP2 mannose-ethanolamine phosphotransferase activity"/>
    <property type="evidence" value="ECO:0007669"/>
    <property type="project" value="EnsemblFungi"/>
</dbReference>
<keyword evidence="7 12" id="KW-0812">Transmembrane</keyword>
<proteinExistence type="inferred from homology"/>